<reference evidence="3" key="2">
    <citation type="submission" date="2020-11" db="EMBL/GenBank/DDBJ databases">
        <authorList>
            <person name="McCartney M.A."/>
            <person name="Auch B."/>
            <person name="Kono T."/>
            <person name="Mallez S."/>
            <person name="Becker A."/>
            <person name="Gohl D.M."/>
            <person name="Silverstein K.A.T."/>
            <person name="Koren S."/>
            <person name="Bechman K.B."/>
            <person name="Herman A."/>
            <person name="Abrahante J.E."/>
            <person name="Garbe J."/>
        </authorList>
    </citation>
    <scope>NUCLEOTIDE SEQUENCE</scope>
    <source>
        <strain evidence="3">Duluth1</strain>
        <tissue evidence="3">Whole animal</tissue>
    </source>
</reference>
<accession>A0A9D4KII3</accession>
<feature type="transmembrane region" description="Helical" evidence="1">
    <location>
        <begin position="87"/>
        <end position="107"/>
    </location>
</feature>
<sequence length="145" mass="16863">MTLVRTVIRPWNSLMKQSVRFGSSVTPHNSPFQQELQDWHKENYPEEYMTPREKALYYGATLDHLPVVSGPFAKVYAEKQRNYHMHLFLGATILIASIVLTNMSGILSGPNLSKPLNIDELYNPRNDMRDTHRYQIILELDEDEE</sequence>
<reference evidence="3" key="1">
    <citation type="journal article" date="2019" name="bioRxiv">
        <title>The Genome of the Zebra Mussel, Dreissena polymorpha: A Resource for Invasive Species Research.</title>
        <authorList>
            <person name="McCartney M.A."/>
            <person name="Auch B."/>
            <person name="Kono T."/>
            <person name="Mallez S."/>
            <person name="Zhang Y."/>
            <person name="Obille A."/>
            <person name="Becker A."/>
            <person name="Abrahante J.E."/>
            <person name="Garbe J."/>
            <person name="Badalamenti J.P."/>
            <person name="Herman A."/>
            <person name="Mangelson H."/>
            <person name="Liachko I."/>
            <person name="Sullivan S."/>
            <person name="Sone E.D."/>
            <person name="Koren S."/>
            <person name="Silverstein K.A.T."/>
            <person name="Beckman K.B."/>
            <person name="Gohl D.M."/>
        </authorList>
    </citation>
    <scope>NUCLEOTIDE SEQUENCE</scope>
    <source>
        <strain evidence="3">Duluth1</strain>
        <tissue evidence="3">Whole animal</tissue>
    </source>
</reference>
<proteinExistence type="predicted"/>
<dbReference type="InterPro" id="IPR031973">
    <property type="entry name" value="Deltameth_res_prag01"/>
</dbReference>
<comment type="caution">
    <text evidence="3">The sequence shown here is derived from an EMBL/GenBank/DDBJ whole genome shotgun (WGS) entry which is preliminary data.</text>
</comment>
<dbReference type="AlphaFoldDB" id="A0A9D4KII3"/>
<evidence type="ECO:0000256" key="1">
    <source>
        <dbReference type="SAM" id="Phobius"/>
    </source>
</evidence>
<protein>
    <recommendedName>
        <fullName evidence="2">Deltamethrin resistance protein prag01 domain-containing protein</fullName>
    </recommendedName>
</protein>
<keyword evidence="1" id="KW-0472">Membrane</keyword>
<keyword evidence="4" id="KW-1185">Reference proteome</keyword>
<keyword evidence="1" id="KW-0812">Transmembrane</keyword>
<feature type="domain" description="Deltamethrin resistance protein prag01" evidence="2">
    <location>
        <begin position="64"/>
        <end position="107"/>
    </location>
</feature>
<keyword evidence="1" id="KW-1133">Transmembrane helix</keyword>
<organism evidence="3 4">
    <name type="scientific">Dreissena polymorpha</name>
    <name type="common">Zebra mussel</name>
    <name type="synonym">Mytilus polymorpha</name>
    <dbReference type="NCBI Taxonomy" id="45954"/>
    <lineage>
        <taxon>Eukaryota</taxon>
        <taxon>Metazoa</taxon>
        <taxon>Spiralia</taxon>
        <taxon>Lophotrochozoa</taxon>
        <taxon>Mollusca</taxon>
        <taxon>Bivalvia</taxon>
        <taxon>Autobranchia</taxon>
        <taxon>Heteroconchia</taxon>
        <taxon>Euheterodonta</taxon>
        <taxon>Imparidentia</taxon>
        <taxon>Neoheterodontei</taxon>
        <taxon>Myida</taxon>
        <taxon>Dreissenoidea</taxon>
        <taxon>Dreissenidae</taxon>
        <taxon>Dreissena</taxon>
    </lineage>
</organism>
<dbReference type="Proteomes" id="UP000828390">
    <property type="component" value="Unassembled WGS sequence"/>
</dbReference>
<evidence type="ECO:0000313" key="4">
    <source>
        <dbReference type="Proteomes" id="UP000828390"/>
    </source>
</evidence>
<gene>
    <name evidence="3" type="ORF">DPMN_114057</name>
</gene>
<dbReference type="OrthoDB" id="10453303at2759"/>
<evidence type="ECO:0000313" key="3">
    <source>
        <dbReference type="EMBL" id="KAH3840605.1"/>
    </source>
</evidence>
<dbReference type="EMBL" id="JAIWYP010000004">
    <property type="protein sequence ID" value="KAH3840605.1"/>
    <property type="molecule type" value="Genomic_DNA"/>
</dbReference>
<dbReference type="Pfam" id="PF16020">
    <property type="entry name" value="Deltameth_res"/>
    <property type="match status" value="1"/>
</dbReference>
<evidence type="ECO:0000259" key="2">
    <source>
        <dbReference type="Pfam" id="PF16020"/>
    </source>
</evidence>
<name>A0A9D4KII3_DREPO</name>